<gene>
    <name evidence="1" type="ORF">LCGC14_1005860</name>
</gene>
<name>A0A0F9NN53_9ZZZZ</name>
<dbReference type="Gene3D" id="1.20.5.170">
    <property type="match status" value="1"/>
</dbReference>
<proteinExistence type="predicted"/>
<accession>A0A0F9NN53</accession>
<evidence type="ECO:0000313" key="1">
    <source>
        <dbReference type="EMBL" id="KKN13492.1"/>
    </source>
</evidence>
<reference evidence="1" key="1">
    <citation type="journal article" date="2015" name="Nature">
        <title>Complex archaea that bridge the gap between prokaryotes and eukaryotes.</title>
        <authorList>
            <person name="Spang A."/>
            <person name="Saw J.H."/>
            <person name="Jorgensen S.L."/>
            <person name="Zaremba-Niedzwiedzka K."/>
            <person name="Martijn J."/>
            <person name="Lind A.E."/>
            <person name="van Eijk R."/>
            <person name="Schleper C."/>
            <person name="Guy L."/>
            <person name="Ettema T.J."/>
        </authorList>
    </citation>
    <scope>NUCLEOTIDE SEQUENCE</scope>
</reference>
<dbReference type="AlphaFoldDB" id="A0A0F9NN53"/>
<sequence length="108" mass="13139">MYNQPKFEGKTKHEERVLPILKDGIRDYGNKIELIHIKQRELEDKIPKLRKDQFKLEMKVSAIEDRIRKRCKHDKYPRQYWKNCRDDASFDRYCGCSNCGETIWDECK</sequence>
<comment type="caution">
    <text evidence="1">The sequence shown here is derived from an EMBL/GenBank/DDBJ whole genome shotgun (WGS) entry which is preliminary data.</text>
</comment>
<organism evidence="1">
    <name type="scientific">marine sediment metagenome</name>
    <dbReference type="NCBI Taxonomy" id="412755"/>
    <lineage>
        <taxon>unclassified sequences</taxon>
        <taxon>metagenomes</taxon>
        <taxon>ecological metagenomes</taxon>
    </lineage>
</organism>
<protein>
    <submittedName>
        <fullName evidence="1">Uncharacterized protein</fullName>
    </submittedName>
</protein>
<dbReference type="EMBL" id="LAZR01003917">
    <property type="protein sequence ID" value="KKN13492.1"/>
    <property type="molecule type" value="Genomic_DNA"/>
</dbReference>